<name>A0A518DXH1_9BACT</name>
<evidence type="ECO:0000313" key="2">
    <source>
        <dbReference type="Proteomes" id="UP000317648"/>
    </source>
</evidence>
<dbReference type="KEGG" id="lcre:Pla8534_43350"/>
<proteinExistence type="predicted"/>
<reference evidence="1 2" key="1">
    <citation type="submission" date="2019-02" db="EMBL/GenBank/DDBJ databases">
        <title>Deep-cultivation of Planctomycetes and their phenomic and genomic characterization uncovers novel biology.</title>
        <authorList>
            <person name="Wiegand S."/>
            <person name="Jogler M."/>
            <person name="Boedeker C."/>
            <person name="Pinto D."/>
            <person name="Vollmers J."/>
            <person name="Rivas-Marin E."/>
            <person name="Kohn T."/>
            <person name="Peeters S.H."/>
            <person name="Heuer A."/>
            <person name="Rast P."/>
            <person name="Oberbeckmann S."/>
            <person name="Bunk B."/>
            <person name="Jeske O."/>
            <person name="Meyerdierks A."/>
            <person name="Storesund J.E."/>
            <person name="Kallscheuer N."/>
            <person name="Luecker S."/>
            <person name="Lage O.M."/>
            <person name="Pohl T."/>
            <person name="Merkel B.J."/>
            <person name="Hornburger P."/>
            <person name="Mueller R.-W."/>
            <person name="Bruemmer F."/>
            <person name="Labrenz M."/>
            <person name="Spormann A.M."/>
            <person name="Op den Camp H."/>
            <person name="Overmann J."/>
            <person name="Amann R."/>
            <person name="Jetten M.S.M."/>
            <person name="Mascher T."/>
            <person name="Medema M.H."/>
            <person name="Devos D.P."/>
            <person name="Kaster A.-K."/>
            <person name="Ovreas L."/>
            <person name="Rohde M."/>
            <person name="Galperin M.Y."/>
            <person name="Jogler C."/>
        </authorList>
    </citation>
    <scope>NUCLEOTIDE SEQUENCE [LARGE SCALE GENOMIC DNA]</scope>
    <source>
        <strain evidence="1 2">Pla85_3_4</strain>
    </source>
</reference>
<dbReference type="Proteomes" id="UP000317648">
    <property type="component" value="Chromosome"/>
</dbReference>
<gene>
    <name evidence="1" type="ORF">Pla8534_43350</name>
</gene>
<dbReference type="OrthoDB" id="287281at2"/>
<sequence length="492" mass="56971">MDRLELAQRKYQRIAPGPLELNEQKSDAIEAWLREYVVPLVSDLQRNPAFRRYVKFGVERLAAETDVPERQQVVAVSDALVACASEVAKLGDWDEFRDLMRDRDLLQELNERKYGASSLQEETEEPKAEEDTRCIAEKMAEKPWFDLVMSLDFPYLEDHLFVVTEDSWFYEAFTKFRPNIPVLGDGITRMLFARIDFWVHHLKGVWNQMLVRIMQTSDDPHGEYEPFFMTMIHLDKCVENLKATCLSGDDGRVRDACCTLMQVYIAYHPRPELPWLDLREDIYQAKAGMLGLEFRRLFELIEYDQVDARTIQESGRRQASIVVMDAIQQVLAAIEDVAELYRRELSLEEVINEARSQYRLVVVTRPRMVFFDGEKLNVDWNRKNRPWELLRFLAAQGERLDCVDRYHISGSPTPHALSNLKSRLCKILMESDDLPNVPATQLAALIEHADGAMRLDLAPDEIKVVDLEDSGADEWTIDPTGFETSSRETRSI</sequence>
<keyword evidence="2" id="KW-1185">Reference proteome</keyword>
<dbReference type="AlphaFoldDB" id="A0A518DXH1"/>
<protein>
    <submittedName>
        <fullName evidence="1">Uncharacterized protein</fullName>
    </submittedName>
</protein>
<dbReference type="EMBL" id="CP036433">
    <property type="protein sequence ID" value="QDU96514.1"/>
    <property type="molecule type" value="Genomic_DNA"/>
</dbReference>
<dbReference type="RefSeq" id="WP_145055136.1">
    <property type="nucleotide sequence ID" value="NZ_CP036433.1"/>
</dbReference>
<accession>A0A518DXH1</accession>
<organism evidence="1 2">
    <name type="scientific">Lignipirellula cremea</name>
    <dbReference type="NCBI Taxonomy" id="2528010"/>
    <lineage>
        <taxon>Bacteria</taxon>
        <taxon>Pseudomonadati</taxon>
        <taxon>Planctomycetota</taxon>
        <taxon>Planctomycetia</taxon>
        <taxon>Pirellulales</taxon>
        <taxon>Pirellulaceae</taxon>
        <taxon>Lignipirellula</taxon>
    </lineage>
</organism>
<evidence type="ECO:0000313" key="1">
    <source>
        <dbReference type="EMBL" id="QDU96514.1"/>
    </source>
</evidence>